<dbReference type="EMBL" id="JANPWB010000016">
    <property type="protein sequence ID" value="KAJ1085126.1"/>
    <property type="molecule type" value="Genomic_DNA"/>
</dbReference>
<evidence type="ECO:0000313" key="1">
    <source>
        <dbReference type="EMBL" id="KAJ1085126.1"/>
    </source>
</evidence>
<proteinExistence type="predicted"/>
<name>A0AAV7L0A1_PLEWA</name>
<comment type="caution">
    <text evidence="1">The sequence shown here is derived from an EMBL/GenBank/DDBJ whole genome shotgun (WGS) entry which is preliminary data.</text>
</comment>
<gene>
    <name evidence="1" type="ORF">NDU88_005259</name>
</gene>
<dbReference type="AlphaFoldDB" id="A0AAV7L0A1"/>
<protein>
    <submittedName>
        <fullName evidence="1">Uncharacterized protein</fullName>
    </submittedName>
</protein>
<keyword evidence="2" id="KW-1185">Reference proteome</keyword>
<evidence type="ECO:0000313" key="2">
    <source>
        <dbReference type="Proteomes" id="UP001066276"/>
    </source>
</evidence>
<reference evidence="1" key="1">
    <citation type="journal article" date="2022" name="bioRxiv">
        <title>Sequencing and chromosome-scale assembly of the giantPleurodeles waltlgenome.</title>
        <authorList>
            <person name="Brown T."/>
            <person name="Elewa A."/>
            <person name="Iarovenko S."/>
            <person name="Subramanian E."/>
            <person name="Araus A.J."/>
            <person name="Petzold A."/>
            <person name="Susuki M."/>
            <person name="Suzuki K.-i.T."/>
            <person name="Hayashi T."/>
            <person name="Toyoda A."/>
            <person name="Oliveira C."/>
            <person name="Osipova E."/>
            <person name="Leigh N.D."/>
            <person name="Simon A."/>
            <person name="Yun M.H."/>
        </authorList>
    </citation>
    <scope>NUCLEOTIDE SEQUENCE</scope>
    <source>
        <strain evidence="1">20211129_DDA</strain>
        <tissue evidence="1">Liver</tissue>
    </source>
</reference>
<organism evidence="1 2">
    <name type="scientific">Pleurodeles waltl</name>
    <name type="common">Iberian ribbed newt</name>
    <dbReference type="NCBI Taxonomy" id="8319"/>
    <lineage>
        <taxon>Eukaryota</taxon>
        <taxon>Metazoa</taxon>
        <taxon>Chordata</taxon>
        <taxon>Craniata</taxon>
        <taxon>Vertebrata</taxon>
        <taxon>Euteleostomi</taxon>
        <taxon>Amphibia</taxon>
        <taxon>Batrachia</taxon>
        <taxon>Caudata</taxon>
        <taxon>Salamandroidea</taxon>
        <taxon>Salamandridae</taxon>
        <taxon>Pleurodelinae</taxon>
        <taxon>Pleurodeles</taxon>
    </lineage>
</organism>
<accession>A0AAV7L0A1</accession>
<sequence>MHAPAPPPAAWERCELSPWLKFRNHVSGIEATQLASRSMVGKKYDRDTFYYQVRGNGYISSAREMLAFPVNYSSKK</sequence>
<dbReference type="Proteomes" id="UP001066276">
    <property type="component" value="Chromosome 12"/>
</dbReference>